<dbReference type="KEGG" id="rmm:ROSMUCSMR3_02409"/>
<evidence type="ECO:0000313" key="1">
    <source>
        <dbReference type="EMBL" id="ARE83878.1"/>
    </source>
</evidence>
<dbReference type="SUPFAM" id="SSF56784">
    <property type="entry name" value="HAD-like"/>
    <property type="match status" value="1"/>
</dbReference>
<dbReference type="Pfam" id="PF13242">
    <property type="entry name" value="Hydrolase_like"/>
    <property type="match status" value="1"/>
</dbReference>
<organism evidence="1 2">
    <name type="scientific">Roseovarius mucosus</name>
    <dbReference type="NCBI Taxonomy" id="215743"/>
    <lineage>
        <taxon>Bacteria</taxon>
        <taxon>Pseudomonadati</taxon>
        <taxon>Pseudomonadota</taxon>
        <taxon>Alphaproteobacteria</taxon>
        <taxon>Rhodobacterales</taxon>
        <taxon>Roseobacteraceae</taxon>
        <taxon>Roseovarius</taxon>
    </lineage>
</organism>
<dbReference type="GO" id="GO:0016791">
    <property type="term" value="F:phosphatase activity"/>
    <property type="evidence" value="ECO:0007669"/>
    <property type="project" value="TreeGrafter"/>
</dbReference>
<gene>
    <name evidence="1" type="ORF">ROSMUCSMR3_02409</name>
</gene>
<dbReference type="InterPro" id="IPR023214">
    <property type="entry name" value="HAD_sf"/>
</dbReference>
<dbReference type="OrthoDB" id="148966at2"/>
<sequence>MDTVATIFDRYEAVRHRLPRVHSPTRTREISSLHDIAAQADAFVFDAYGVLNIGEAAIPGAAQRLRELREIGCQIRILSNAASYTHAGAMTKFQNLGMGVRDHEIITSRDATLAHLDDRLWGCIAAPQDNLSDISAPTRRLVDDPISYDQVEGFVFLSTEVWSLDRQALLETALLKRPRPVIIANADLVAPREHGFSLEPGYFGHQLADRGIPDVRFFGKPFPAVYEMVEASLPSLPRNRIVMCGDTLHTDILGAAARDWQTVLVEQDGLFSGQDTSVYLSQATLFPTWRLSRI</sequence>
<dbReference type="InterPro" id="IPR036412">
    <property type="entry name" value="HAD-like_sf"/>
</dbReference>
<dbReference type="RefSeq" id="WP_081507437.1">
    <property type="nucleotide sequence ID" value="NZ_CP020474.1"/>
</dbReference>
<dbReference type="GO" id="GO:0005737">
    <property type="term" value="C:cytoplasm"/>
    <property type="evidence" value="ECO:0007669"/>
    <property type="project" value="TreeGrafter"/>
</dbReference>
<dbReference type="AlphaFoldDB" id="A0A1V0RQ13"/>
<proteinExistence type="predicted"/>
<keyword evidence="1" id="KW-0378">Hydrolase</keyword>
<keyword evidence="2" id="KW-1185">Reference proteome</keyword>
<dbReference type="Pfam" id="PF13344">
    <property type="entry name" value="Hydrolase_6"/>
    <property type="match status" value="1"/>
</dbReference>
<reference evidence="1 2" key="1">
    <citation type="submission" date="2017-03" db="EMBL/GenBank/DDBJ databases">
        <title>Genome Sequence of Roseovarius mucosus strain SMR3 Isolated from a culture of the Diatom Skeletonema marinoi.</title>
        <authorList>
            <person name="Topel M."/>
            <person name="Pinder M."/>
            <person name="Johansson O.N."/>
            <person name="Kourtchenko O."/>
            <person name="Godhe A."/>
            <person name="Clarke A.K."/>
        </authorList>
    </citation>
    <scope>NUCLEOTIDE SEQUENCE [LARGE SCALE GENOMIC DNA]</scope>
    <source>
        <strain evidence="1 2">SMR3</strain>
    </source>
</reference>
<dbReference type="Gene3D" id="3.40.50.1000">
    <property type="entry name" value="HAD superfamily/HAD-like"/>
    <property type="match status" value="2"/>
</dbReference>
<dbReference type="EMBL" id="CP020474">
    <property type="protein sequence ID" value="ARE83878.1"/>
    <property type="molecule type" value="Genomic_DNA"/>
</dbReference>
<evidence type="ECO:0000313" key="2">
    <source>
        <dbReference type="Proteomes" id="UP000192273"/>
    </source>
</evidence>
<dbReference type="InterPro" id="IPR006357">
    <property type="entry name" value="HAD-SF_hydro_IIA"/>
</dbReference>
<dbReference type="Proteomes" id="UP000192273">
    <property type="component" value="Chromosome"/>
</dbReference>
<protein>
    <submittedName>
        <fullName evidence="1">Haloacid dehalogenase-like hydrolase</fullName>
    </submittedName>
</protein>
<dbReference type="PANTHER" id="PTHR19288">
    <property type="entry name" value="4-NITROPHENYLPHOSPHATASE-RELATED"/>
    <property type="match status" value="1"/>
</dbReference>
<name>A0A1V0RQ13_9RHOB</name>
<dbReference type="PANTHER" id="PTHR19288:SF90">
    <property type="entry name" value="OS08G0542600 PROTEIN"/>
    <property type="match status" value="1"/>
</dbReference>
<accession>A0A1V0RQ13</accession>